<keyword evidence="3" id="KW-1185">Reference proteome</keyword>
<evidence type="ECO:0000256" key="1">
    <source>
        <dbReference type="SAM" id="MobiDB-lite"/>
    </source>
</evidence>
<proteinExistence type="predicted"/>
<comment type="caution">
    <text evidence="2">The sequence shown here is derived from an EMBL/GenBank/DDBJ whole genome shotgun (WGS) entry which is preliminary data.</text>
</comment>
<dbReference type="Proteomes" id="UP000630353">
    <property type="component" value="Unassembled WGS sequence"/>
</dbReference>
<dbReference type="EMBL" id="BMZS01000018">
    <property type="protein sequence ID" value="GHD63991.1"/>
    <property type="molecule type" value="Genomic_DNA"/>
</dbReference>
<reference evidence="2" key="2">
    <citation type="submission" date="2020-09" db="EMBL/GenBank/DDBJ databases">
        <authorList>
            <person name="Sun Q."/>
            <person name="Kim S."/>
        </authorList>
    </citation>
    <scope>NUCLEOTIDE SEQUENCE</scope>
    <source>
        <strain evidence="2">KCTC 42651</strain>
    </source>
</reference>
<feature type="region of interest" description="Disordered" evidence="1">
    <location>
        <begin position="94"/>
        <end position="113"/>
    </location>
</feature>
<evidence type="ECO:0000313" key="3">
    <source>
        <dbReference type="Proteomes" id="UP000630353"/>
    </source>
</evidence>
<dbReference type="AlphaFoldDB" id="A0A918XZ48"/>
<organism evidence="2 3">
    <name type="scientific">Thalassobaculum fulvum</name>
    <dbReference type="NCBI Taxonomy" id="1633335"/>
    <lineage>
        <taxon>Bacteria</taxon>
        <taxon>Pseudomonadati</taxon>
        <taxon>Pseudomonadota</taxon>
        <taxon>Alphaproteobacteria</taxon>
        <taxon>Rhodospirillales</taxon>
        <taxon>Thalassobaculaceae</taxon>
        <taxon>Thalassobaculum</taxon>
    </lineage>
</organism>
<protein>
    <submittedName>
        <fullName evidence="2">Uncharacterized protein</fullName>
    </submittedName>
</protein>
<name>A0A918XZ48_9PROT</name>
<dbReference type="RefSeq" id="WP_189995848.1">
    <property type="nucleotide sequence ID" value="NZ_BMZS01000018.1"/>
</dbReference>
<evidence type="ECO:0000313" key="2">
    <source>
        <dbReference type="EMBL" id="GHD63991.1"/>
    </source>
</evidence>
<gene>
    <name evidence="2" type="ORF">GCM10017083_55050</name>
</gene>
<sequence length="311" mass="33451">MTRDLGLKLRLTQLVTGCVTQKALHARFKQVNPQTGYEPERAYKWVQDRATPRDPSVFQDLARVLDLPVTGETVRSCSFEEFRRLVEARHGPAPAIVSRPAPGGRSEPRPVQPPEAAALPGYLAGQYLAFSMAWSSLHAGRMIFAALTLEPAADGGLYAVYAERLPGGDLVLEGPLMRMGRGLGTMLRHADDDLFIFMSFRQPVAPALVLTGVMTGSAYHDADARPIAGRVHCVRVPEMDGEALSALTGYREPCSGAVARALRDAGVKVAGMDRLAERVVATISAPAPTGLIDTSVEALHLLSRPLYDAAG</sequence>
<reference evidence="2" key="1">
    <citation type="journal article" date="2014" name="Int. J. Syst. Evol. Microbiol.">
        <title>Complete genome sequence of Corynebacterium casei LMG S-19264T (=DSM 44701T), isolated from a smear-ripened cheese.</title>
        <authorList>
            <consortium name="US DOE Joint Genome Institute (JGI-PGF)"/>
            <person name="Walter F."/>
            <person name="Albersmeier A."/>
            <person name="Kalinowski J."/>
            <person name="Ruckert C."/>
        </authorList>
    </citation>
    <scope>NUCLEOTIDE SEQUENCE</scope>
    <source>
        <strain evidence="2">KCTC 42651</strain>
    </source>
</reference>
<accession>A0A918XZ48</accession>